<feature type="domain" description="Cytochrome c" evidence="6">
    <location>
        <begin position="31"/>
        <end position="214"/>
    </location>
</feature>
<dbReference type="Gene3D" id="1.10.760.10">
    <property type="entry name" value="Cytochrome c-like domain"/>
    <property type="match status" value="2"/>
</dbReference>
<evidence type="ECO:0000256" key="1">
    <source>
        <dbReference type="ARBA" id="ARBA00022617"/>
    </source>
</evidence>
<sequence>MRQNNLMKRSGTLKTLLMAPLLALAAMAQAGDADAGKALYATCAACHGQAGEGIAAMNAPALAGQSQAYIARQLYNFRNGVRGGSGDMLGMQMVPMAKMLADDAAVENVAAYIATFPVAKPAATVEGDPVAGNKSYQSYCGACHGSNGQGNDALNAPRLVGLGDAYLIRQYQNFSKGIRGNHPDDKFGKQMKAMSNVLNDQQLKDVAAYLNSKSE</sequence>
<dbReference type="SUPFAM" id="SSF46626">
    <property type="entry name" value="Cytochrome c"/>
    <property type="match status" value="2"/>
</dbReference>
<reference evidence="7 8" key="1">
    <citation type="submission" date="2023-04" db="EMBL/GenBank/DDBJ databases">
        <title>Marinobulbifer ophiurae gen. nov., sp. Nov., isolate from tissue of brittle star Ophioplocus japonicus.</title>
        <authorList>
            <person name="Kawano K."/>
            <person name="Sawayama S."/>
            <person name="Nakagawa S."/>
        </authorList>
    </citation>
    <scope>NUCLEOTIDE SEQUENCE [LARGE SCALE GENOMIC DNA]</scope>
    <source>
        <strain evidence="7 8">NKW57</strain>
    </source>
</reference>
<dbReference type="InterPro" id="IPR050597">
    <property type="entry name" value="Cytochrome_c_Oxidase_Subunit"/>
</dbReference>
<comment type="caution">
    <text evidence="7">The sequence shown here is derived from an EMBL/GenBank/DDBJ whole genome shotgun (WGS) entry which is preliminary data.</text>
</comment>
<evidence type="ECO:0000256" key="3">
    <source>
        <dbReference type="ARBA" id="ARBA00023004"/>
    </source>
</evidence>
<accession>A0ABQ6LW93</accession>
<dbReference type="PANTHER" id="PTHR33751:SF1">
    <property type="entry name" value="CBB3-TYPE CYTOCHROME C OXIDASE SUBUNIT FIXP"/>
    <property type="match status" value="1"/>
</dbReference>
<keyword evidence="8" id="KW-1185">Reference proteome</keyword>
<dbReference type="InterPro" id="IPR036909">
    <property type="entry name" value="Cyt_c-like_dom_sf"/>
</dbReference>
<evidence type="ECO:0000256" key="2">
    <source>
        <dbReference type="ARBA" id="ARBA00022723"/>
    </source>
</evidence>
<evidence type="ECO:0000313" key="7">
    <source>
        <dbReference type="EMBL" id="GMG86369.1"/>
    </source>
</evidence>
<evidence type="ECO:0000259" key="6">
    <source>
        <dbReference type="PROSITE" id="PS51007"/>
    </source>
</evidence>
<keyword evidence="3 4" id="KW-0408">Iron</keyword>
<dbReference type="Proteomes" id="UP001224392">
    <property type="component" value="Unassembled WGS sequence"/>
</dbReference>
<organism evidence="7 8">
    <name type="scientific">Biformimicrobium ophioploci</name>
    <dbReference type="NCBI Taxonomy" id="3036711"/>
    <lineage>
        <taxon>Bacteria</taxon>
        <taxon>Pseudomonadati</taxon>
        <taxon>Pseudomonadota</taxon>
        <taxon>Gammaproteobacteria</taxon>
        <taxon>Cellvibrionales</taxon>
        <taxon>Microbulbiferaceae</taxon>
        <taxon>Biformimicrobium</taxon>
    </lineage>
</organism>
<keyword evidence="5" id="KW-0732">Signal</keyword>
<keyword evidence="1 4" id="KW-0349">Heme</keyword>
<evidence type="ECO:0000313" key="8">
    <source>
        <dbReference type="Proteomes" id="UP001224392"/>
    </source>
</evidence>
<evidence type="ECO:0000256" key="5">
    <source>
        <dbReference type="SAM" id="SignalP"/>
    </source>
</evidence>
<dbReference type="EMBL" id="BSYJ01000001">
    <property type="protein sequence ID" value="GMG86369.1"/>
    <property type="molecule type" value="Genomic_DNA"/>
</dbReference>
<dbReference type="PANTHER" id="PTHR33751">
    <property type="entry name" value="CBB3-TYPE CYTOCHROME C OXIDASE SUBUNIT FIXP"/>
    <property type="match status" value="1"/>
</dbReference>
<proteinExistence type="predicted"/>
<dbReference type="PROSITE" id="PS51007">
    <property type="entry name" value="CYTC"/>
    <property type="match status" value="1"/>
</dbReference>
<feature type="signal peptide" evidence="5">
    <location>
        <begin position="1"/>
        <end position="30"/>
    </location>
</feature>
<dbReference type="PIRSF" id="PIRSF000005">
    <property type="entry name" value="Cytochrome_c4"/>
    <property type="match status" value="1"/>
</dbReference>
<protein>
    <submittedName>
        <fullName evidence="7">C-type cytochrome</fullName>
    </submittedName>
</protein>
<gene>
    <name evidence="7" type="ORF">MNKW57_06900</name>
</gene>
<dbReference type="InterPro" id="IPR024167">
    <property type="entry name" value="Cytochrome_c4-like"/>
</dbReference>
<name>A0ABQ6LW93_9GAMM</name>
<evidence type="ECO:0000256" key="4">
    <source>
        <dbReference type="PROSITE-ProRule" id="PRU00433"/>
    </source>
</evidence>
<dbReference type="InterPro" id="IPR009056">
    <property type="entry name" value="Cyt_c-like_dom"/>
</dbReference>
<feature type="chain" id="PRO_5046382709" evidence="5">
    <location>
        <begin position="31"/>
        <end position="215"/>
    </location>
</feature>
<keyword evidence="2 4" id="KW-0479">Metal-binding</keyword>
<dbReference type="Pfam" id="PF00034">
    <property type="entry name" value="Cytochrom_C"/>
    <property type="match status" value="2"/>
</dbReference>